<evidence type="ECO:0000313" key="5">
    <source>
        <dbReference type="Proteomes" id="UP000235672"/>
    </source>
</evidence>
<reference evidence="4 5" key="1">
    <citation type="submission" date="2016-05" db="EMBL/GenBank/DDBJ databases">
        <title>A degradative enzymes factory behind the ericoid mycorrhizal symbiosis.</title>
        <authorList>
            <consortium name="DOE Joint Genome Institute"/>
            <person name="Martino E."/>
            <person name="Morin E."/>
            <person name="Grelet G."/>
            <person name="Kuo A."/>
            <person name="Kohler A."/>
            <person name="Daghino S."/>
            <person name="Barry K."/>
            <person name="Choi C."/>
            <person name="Cichocki N."/>
            <person name="Clum A."/>
            <person name="Copeland A."/>
            <person name="Hainaut M."/>
            <person name="Haridas S."/>
            <person name="Labutti K."/>
            <person name="Lindquist E."/>
            <person name="Lipzen A."/>
            <person name="Khouja H.-R."/>
            <person name="Murat C."/>
            <person name="Ohm R."/>
            <person name="Olson A."/>
            <person name="Spatafora J."/>
            <person name="Veneault-Fourrey C."/>
            <person name="Henrissat B."/>
            <person name="Grigoriev I."/>
            <person name="Martin F."/>
            <person name="Perotto S."/>
        </authorList>
    </citation>
    <scope>NUCLEOTIDE SEQUENCE [LARGE SCALE GENOMIC DNA]</scope>
    <source>
        <strain evidence="4 5">UAMH 7357</strain>
    </source>
</reference>
<dbReference type="Gene3D" id="2.120.10.80">
    <property type="entry name" value="Kelch-type beta propeller"/>
    <property type="match status" value="1"/>
</dbReference>
<dbReference type="OrthoDB" id="10251809at2759"/>
<dbReference type="CDD" id="cd12087">
    <property type="entry name" value="TM_EGFR-like"/>
    <property type="match status" value="1"/>
</dbReference>
<feature type="region of interest" description="Disordered" evidence="1">
    <location>
        <begin position="563"/>
        <end position="586"/>
    </location>
</feature>
<dbReference type="SUPFAM" id="SSF117281">
    <property type="entry name" value="Kelch motif"/>
    <property type="match status" value="1"/>
</dbReference>
<keyword evidence="2" id="KW-1133">Transmembrane helix</keyword>
<gene>
    <name evidence="4" type="ORF">NA56DRAFT_703746</name>
</gene>
<evidence type="ECO:0000256" key="3">
    <source>
        <dbReference type="SAM" id="SignalP"/>
    </source>
</evidence>
<keyword evidence="3" id="KW-0732">Signal</keyword>
<feature type="region of interest" description="Disordered" evidence="1">
    <location>
        <begin position="612"/>
        <end position="689"/>
    </location>
</feature>
<evidence type="ECO:0000256" key="1">
    <source>
        <dbReference type="SAM" id="MobiDB-lite"/>
    </source>
</evidence>
<feature type="compositionally biased region" description="Basic and acidic residues" evidence="1">
    <location>
        <begin position="612"/>
        <end position="624"/>
    </location>
</feature>
<sequence>MKNILAFLLLCAPLYVAGDLIKRQGTPTSSVFSKPTPTTAQTVNGSAHDLSKHFCRLWRHQSVYADGKIYVDGGNTYIPDGNTTFDTQPFGEYEQGMNDIILVIDLSSNFTNQDTFPYSPLDKPPNVPNALIEGTLWYSQITRKIYQLGGWFSTNNVADPGYIANVPESAIWELSIDSQTWKQSSFSLVNTGKKVDRPGAANACDAPSLNKSFIFEGYVQHRSDADYANYTVNSEFKFLEGMLQLDTNPTNTPPVLSNVSVPTYIGPRMNGAMIHVPVGEQGILVLIGGQTTMVPTPYGIGIQNANAGNTNINNSFVDIFDIETGYWFRQDAFGVPDIPTGRSDICTILVTAEDKSSFNIFMIAGVETYNSVIAYEDMWVLTLPTFQWVKVHTRPGGIYGHTCHAVGENLLVIGGMQTTDSGGNVRNCSTHMPAEIFSLAQMEYTGIFDFAGASRSAPVPSDVVSLIGGTATGGAVVTQPLIWSDLYLQYIFTPSLQRPAYTPTYTLANITGNSTSPSPLPAPSKTEPIAAIVGGVVGGLIFVALMIIGVLFLLHRRKKAKEAASSRENVNRAELPSYQDSKDAAAVEAPAGPLEFAPYRPREPAEMAAGEEVDRFPTGDEGARVSEVGIGTGLGSPGLRSESRVSEVSDASVSVQNEGRFSRGSGTVSPGLGTGEMPGLGVRRKPVGS</sequence>
<protein>
    <recommendedName>
        <fullName evidence="6">Galactose oxidase</fullName>
    </recommendedName>
</protein>
<feature type="transmembrane region" description="Helical" evidence="2">
    <location>
        <begin position="529"/>
        <end position="554"/>
    </location>
</feature>
<name>A0A2J6Q4A2_9HELO</name>
<evidence type="ECO:0000256" key="2">
    <source>
        <dbReference type="SAM" id="Phobius"/>
    </source>
</evidence>
<feature type="signal peptide" evidence="3">
    <location>
        <begin position="1"/>
        <end position="18"/>
    </location>
</feature>
<feature type="chain" id="PRO_5014319528" description="Galactose oxidase" evidence="3">
    <location>
        <begin position="19"/>
        <end position="689"/>
    </location>
</feature>
<keyword evidence="2" id="KW-0812">Transmembrane</keyword>
<dbReference type="STRING" id="1745343.A0A2J6Q4A2"/>
<dbReference type="AlphaFoldDB" id="A0A2J6Q4A2"/>
<dbReference type="EMBL" id="KZ613482">
    <property type="protein sequence ID" value="PMD21073.1"/>
    <property type="molecule type" value="Genomic_DNA"/>
</dbReference>
<feature type="compositionally biased region" description="Polar residues" evidence="1">
    <location>
        <begin position="649"/>
        <end position="668"/>
    </location>
</feature>
<dbReference type="PANTHER" id="PTHR23244:SF490">
    <property type="entry name" value="KELCH REPEAT PROTEIN"/>
    <property type="match status" value="1"/>
</dbReference>
<keyword evidence="2" id="KW-0472">Membrane</keyword>
<dbReference type="Proteomes" id="UP000235672">
    <property type="component" value="Unassembled WGS sequence"/>
</dbReference>
<evidence type="ECO:0008006" key="6">
    <source>
        <dbReference type="Google" id="ProtNLM"/>
    </source>
</evidence>
<accession>A0A2J6Q4A2</accession>
<dbReference type="PANTHER" id="PTHR23244">
    <property type="entry name" value="KELCH REPEAT DOMAIN"/>
    <property type="match status" value="1"/>
</dbReference>
<evidence type="ECO:0000313" key="4">
    <source>
        <dbReference type="EMBL" id="PMD21073.1"/>
    </source>
</evidence>
<organism evidence="4 5">
    <name type="scientific">Hyaloscypha hepaticicola</name>
    <dbReference type="NCBI Taxonomy" id="2082293"/>
    <lineage>
        <taxon>Eukaryota</taxon>
        <taxon>Fungi</taxon>
        <taxon>Dikarya</taxon>
        <taxon>Ascomycota</taxon>
        <taxon>Pezizomycotina</taxon>
        <taxon>Leotiomycetes</taxon>
        <taxon>Helotiales</taxon>
        <taxon>Hyaloscyphaceae</taxon>
        <taxon>Hyaloscypha</taxon>
    </lineage>
</organism>
<dbReference type="InterPro" id="IPR015915">
    <property type="entry name" value="Kelch-typ_b-propeller"/>
</dbReference>
<proteinExistence type="predicted"/>
<keyword evidence="5" id="KW-1185">Reference proteome</keyword>